<dbReference type="PROSITE" id="PS51257">
    <property type="entry name" value="PROKAR_LIPOPROTEIN"/>
    <property type="match status" value="1"/>
</dbReference>
<reference evidence="2 3" key="1">
    <citation type="submission" date="2020-12" db="EMBL/GenBank/DDBJ databases">
        <title>Aureibaculum luteum sp. nov. and Aureibaculum flavum sp. nov., novel members of the family Flavobacteriaceae isolated from Antarctic intertidal sediments.</title>
        <authorList>
            <person name="He X."/>
            <person name="Zhang X."/>
        </authorList>
    </citation>
    <scope>NUCLEOTIDE SEQUENCE [LARGE SCALE GENOMIC DNA]</scope>
    <source>
        <strain evidence="2 3">A20</strain>
    </source>
</reference>
<dbReference type="InterPro" id="IPR013740">
    <property type="entry name" value="Redoxin"/>
</dbReference>
<keyword evidence="3" id="KW-1185">Reference proteome</keyword>
<evidence type="ECO:0000259" key="1">
    <source>
        <dbReference type="PROSITE" id="PS51352"/>
    </source>
</evidence>
<dbReference type="PANTHER" id="PTHR42852">
    <property type="entry name" value="THIOL:DISULFIDE INTERCHANGE PROTEIN DSBE"/>
    <property type="match status" value="1"/>
</dbReference>
<dbReference type="PROSITE" id="PS51352">
    <property type="entry name" value="THIOREDOXIN_2"/>
    <property type="match status" value="1"/>
</dbReference>
<proteinExistence type="predicted"/>
<evidence type="ECO:0000313" key="3">
    <source>
        <dbReference type="Proteomes" id="UP000623301"/>
    </source>
</evidence>
<sequence>MKKILIIIAFFSIIACKSNSKEEKYNAFVSYDETKKGTVSPTFTNYKNYKGGTTSLEDLKGKFIYVDVWATWCGPCRDEIPYLKEIEKEFRDENIAFVSISVDDLEDEQAWKAMVEENEMKGIQLFANGDTNFMNEYGIESIPRVILIDDEGKIMDYDTYLPSDPFLKESLTALLK</sequence>
<evidence type="ECO:0000313" key="2">
    <source>
        <dbReference type="EMBL" id="MBJ2175707.1"/>
    </source>
</evidence>
<dbReference type="InterPro" id="IPR036249">
    <property type="entry name" value="Thioredoxin-like_sf"/>
</dbReference>
<dbReference type="Proteomes" id="UP000623301">
    <property type="component" value="Unassembled WGS sequence"/>
</dbReference>
<dbReference type="SUPFAM" id="SSF52833">
    <property type="entry name" value="Thioredoxin-like"/>
    <property type="match status" value="1"/>
</dbReference>
<dbReference type="InterPro" id="IPR013766">
    <property type="entry name" value="Thioredoxin_domain"/>
</dbReference>
<dbReference type="Pfam" id="PF08534">
    <property type="entry name" value="Redoxin"/>
    <property type="match status" value="1"/>
</dbReference>
<dbReference type="RefSeq" id="WP_198842363.1">
    <property type="nucleotide sequence ID" value="NZ_JAEHFJ010000008.1"/>
</dbReference>
<dbReference type="PANTHER" id="PTHR42852:SF13">
    <property type="entry name" value="PROTEIN DIPZ"/>
    <property type="match status" value="1"/>
</dbReference>
<dbReference type="Gene3D" id="3.40.30.10">
    <property type="entry name" value="Glutaredoxin"/>
    <property type="match status" value="1"/>
</dbReference>
<dbReference type="EMBL" id="JAEHFJ010000008">
    <property type="protein sequence ID" value="MBJ2175707.1"/>
    <property type="molecule type" value="Genomic_DNA"/>
</dbReference>
<name>A0ABS0WUN7_9FLAO</name>
<accession>A0ABS0WUN7</accession>
<gene>
    <name evidence="2" type="ORF">JBL43_15750</name>
</gene>
<feature type="domain" description="Thioredoxin" evidence="1">
    <location>
        <begin position="34"/>
        <end position="176"/>
    </location>
</feature>
<dbReference type="InterPro" id="IPR050553">
    <property type="entry name" value="Thioredoxin_ResA/DsbE_sf"/>
</dbReference>
<dbReference type="CDD" id="cd02966">
    <property type="entry name" value="TlpA_like_family"/>
    <property type="match status" value="1"/>
</dbReference>
<organism evidence="2 3">
    <name type="scientific">Aureibaculum flavum</name>
    <dbReference type="NCBI Taxonomy" id="2795986"/>
    <lineage>
        <taxon>Bacteria</taxon>
        <taxon>Pseudomonadati</taxon>
        <taxon>Bacteroidota</taxon>
        <taxon>Flavobacteriia</taxon>
        <taxon>Flavobacteriales</taxon>
        <taxon>Flavobacteriaceae</taxon>
        <taxon>Aureibaculum</taxon>
    </lineage>
</organism>
<protein>
    <submittedName>
        <fullName evidence="2">TlpA family protein disulfide reductase</fullName>
    </submittedName>
</protein>
<comment type="caution">
    <text evidence="2">The sequence shown here is derived from an EMBL/GenBank/DDBJ whole genome shotgun (WGS) entry which is preliminary data.</text>
</comment>